<dbReference type="InterPro" id="IPR011605">
    <property type="entry name" value="NusB_fam"/>
</dbReference>
<gene>
    <name evidence="6 8" type="primary">nusB</name>
    <name evidence="8" type="ORF">PH603_10620</name>
</gene>
<dbReference type="RefSeq" id="WP_289502503.1">
    <property type="nucleotide sequence ID" value="NZ_CP116805.1"/>
</dbReference>
<sequence length="154" mass="16920">MAGQTQKKPGGPRSAARLGAVQALYQLGVSDDPKVPLVIEEFIRHRLGAEIEGDQYVEADTELFGDIVKGAWERRADLDEAIRGCLAADWPLERLESIIHAIFRAGAYELSARPDVPTAVVINEYVDVAHAFYERTEAAFVNGVLDKLARTARS</sequence>
<evidence type="ECO:0000313" key="9">
    <source>
        <dbReference type="Proteomes" id="UP001217500"/>
    </source>
</evidence>
<evidence type="ECO:0000256" key="5">
    <source>
        <dbReference type="ARBA" id="ARBA00023163"/>
    </source>
</evidence>
<dbReference type="InterPro" id="IPR006027">
    <property type="entry name" value="NusB_RsmB_TIM44"/>
</dbReference>
<evidence type="ECO:0000313" key="8">
    <source>
        <dbReference type="EMBL" id="WCL52991.1"/>
    </source>
</evidence>
<evidence type="ECO:0000256" key="1">
    <source>
        <dbReference type="ARBA" id="ARBA00005952"/>
    </source>
</evidence>
<dbReference type="NCBIfam" id="TIGR01951">
    <property type="entry name" value="nusB"/>
    <property type="match status" value="1"/>
</dbReference>
<evidence type="ECO:0000256" key="3">
    <source>
        <dbReference type="ARBA" id="ARBA00022884"/>
    </source>
</evidence>
<dbReference type="PANTHER" id="PTHR11078:SF3">
    <property type="entry name" value="ANTITERMINATION NUSB DOMAIN-CONTAINING PROTEIN"/>
    <property type="match status" value="1"/>
</dbReference>
<keyword evidence="2 6" id="KW-0889">Transcription antitermination</keyword>
<comment type="similarity">
    <text evidence="1 6">Belongs to the NusB family.</text>
</comment>
<comment type="function">
    <text evidence="6">Involved in transcription antitermination. Required for transcription of ribosomal RNA (rRNA) genes. Binds specifically to the boxA antiterminator sequence of the ribosomal RNA (rrn) operons.</text>
</comment>
<name>A0AAE9XML5_9PROT</name>
<evidence type="ECO:0000256" key="2">
    <source>
        <dbReference type="ARBA" id="ARBA00022814"/>
    </source>
</evidence>
<dbReference type="InterPro" id="IPR035926">
    <property type="entry name" value="NusB-like_sf"/>
</dbReference>
<dbReference type="GO" id="GO:0005829">
    <property type="term" value="C:cytosol"/>
    <property type="evidence" value="ECO:0007669"/>
    <property type="project" value="TreeGrafter"/>
</dbReference>
<dbReference type="PANTHER" id="PTHR11078">
    <property type="entry name" value="N UTILIZATION SUBSTANCE PROTEIN B-RELATED"/>
    <property type="match status" value="1"/>
</dbReference>
<dbReference type="HAMAP" id="MF_00073">
    <property type="entry name" value="NusB"/>
    <property type="match status" value="1"/>
</dbReference>
<proteinExistence type="inferred from homology"/>
<accession>A0AAE9XML5</accession>
<protein>
    <recommendedName>
        <fullName evidence="6">Transcription antitermination protein NusB</fullName>
    </recommendedName>
    <alternativeName>
        <fullName evidence="6">Antitermination factor NusB</fullName>
    </alternativeName>
</protein>
<dbReference type="GO" id="GO:0003723">
    <property type="term" value="F:RNA binding"/>
    <property type="evidence" value="ECO:0007669"/>
    <property type="project" value="UniProtKB-UniRule"/>
</dbReference>
<dbReference type="GO" id="GO:0006353">
    <property type="term" value="P:DNA-templated transcription termination"/>
    <property type="evidence" value="ECO:0007669"/>
    <property type="project" value="UniProtKB-UniRule"/>
</dbReference>
<reference evidence="8" key="1">
    <citation type="submission" date="2023-01" db="EMBL/GenBank/DDBJ databases">
        <title>The genome sequence of Kordiimonadaceae bacterium 6D33.</title>
        <authorList>
            <person name="Liu Y."/>
        </authorList>
    </citation>
    <scope>NUCLEOTIDE SEQUENCE</scope>
    <source>
        <strain evidence="8">6D33</strain>
    </source>
</reference>
<evidence type="ECO:0000256" key="6">
    <source>
        <dbReference type="HAMAP-Rule" id="MF_00073"/>
    </source>
</evidence>
<evidence type="ECO:0000256" key="4">
    <source>
        <dbReference type="ARBA" id="ARBA00023015"/>
    </source>
</evidence>
<dbReference type="Gene3D" id="1.10.940.10">
    <property type="entry name" value="NusB-like"/>
    <property type="match status" value="1"/>
</dbReference>
<keyword evidence="5 6" id="KW-0804">Transcription</keyword>
<dbReference type="AlphaFoldDB" id="A0AAE9XML5"/>
<keyword evidence="3 6" id="KW-0694">RNA-binding</keyword>
<feature type="domain" description="NusB/RsmB/TIM44" evidence="7">
    <location>
        <begin position="15"/>
        <end position="150"/>
    </location>
</feature>
<dbReference type="EMBL" id="CP116805">
    <property type="protein sequence ID" value="WCL52991.1"/>
    <property type="molecule type" value="Genomic_DNA"/>
</dbReference>
<dbReference type="GO" id="GO:0031564">
    <property type="term" value="P:transcription antitermination"/>
    <property type="evidence" value="ECO:0007669"/>
    <property type="project" value="UniProtKB-KW"/>
</dbReference>
<dbReference type="Proteomes" id="UP001217500">
    <property type="component" value="Chromosome"/>
</dbReference>
<keyword evidence="9" id="KW-1185">Reference proteome</keyword>
<dbReference type="SUPFAM" id="SSF48013">
    <property type="entry name" value="NusB-like"/>
    <property type="match status" value="1"/>
</dbReference>
<keyword evidence="4 6" id="KW-0805">Transcription regulation</keyword>
<organism evidence="8 9">
    <name type="scientific">Gimibacter soli</name>
    <dbReference type="NCBI Taxonomy" id="3024400"/>
    <lineage>
        <taxon>Bacteria</taxon>
        <taxon>Pseudomonadati</taxon>
        <taxon>Pseudomonadota</taxon>
        <taxon>Alphaproteobacteria</taxon>
        <taxon>Kordiimonadales</taxon>
        <taxon>Temperatibacteraceae</taxon>
        <taxon>Gimibacter</taxon>
    </lineage>
</organism>
<evidence type="ECO:0000259" key="7">
    <source>
        <dbReference type="Pfam" id="PF01029"/>
    </source>
</evidence>
<dbReference type="Pfam" id="PF01029">
    <property type="entry name" value="NusB"/>
    <property type="match status" value="1"/>
</dbReference>
<dbReference type="KEGG" id="gso:PH603_10620"/>